<reference evidence="1 2" key="1">
    <citation type="submission" date="2017-09" db="EMBL/GenBank/DDBJ databases">
        <title>Genomics of the genus Arcobacter.</title>
        <authorList>
            <person name="Perez-Cataluna A."/>
            <person name="Figueras M.J."/>
            <person name="Salas-Masso N."/>
        </authorList>
    </citation>
    <scope>NUCLEOTIDE SEQUENCE [LARGE SCALE GENOMIC DNA]</scope>
    <source>
        <strain evidence="1 2">F156-34</strain>
    </source>
</reference>
<proteinExistence type="predicted"/>
<dbReference type="EMBL" id="NXIE01000004">
    <property type="protein sequence ID" value="RXK12314.1"/>
    <property type="molecule type" value="Genomic_DNA"/>
</dbReference>
<comment type="caution">
    <text evidence="1">The sequence shown here is derived from an EMBL/GenBank/DDBJ whole genome shotgun (WGS) entry which is preliminary data.</text>
</comment>
<dbReference type="Gene3D" id="6.10.280.50">
    <property type="match status" value="1"/>
</dbReference>
<dbReference type="InterPro" id="IPR038444">
    <property type="entry name" value="DUF465_sf"/>
</dbReference>
<evidence type="ECO:0000313" key="1">
    <source>
        <dbReference type="EMBL" id="RXK12314.1"/>
    </source>
</evidence>
<evidence type="ECO:0008006" key="3">
    <source>
        <dbReference type="Google" id="ProtNLM"/>
    </source>
</evidence>
<dbReference type="Proteomes" id="UP000289718">
    <property type="component" value="Unassembled WGS sequence"/>
</dbReference>
<dbReference type="Pfam" id="PF04325">
    <property type="entry name" value="DUF465"/>
    <property type="match status" value="1"/>
</dbReference>
<dbReference type="AlphaFoldDB" id="A0A4Q1ARU8"/>
<name>A0A4Q1ARU8_9BACT</name>
<sequence length="73" mass="9036">MFHEYRDVITELKQKDAHFIKVFEKHNELDEKIQEMEKNHADQFEVEKLKKEKLQLKDEVYNIIVDYKKENNL</sequence>
<organism evidence="1 2">
    <name type="scientific">Halarcobacter mediterraneus</name>
    <dbReference type="NCBI Taxonomy" id="2023153"/>
    <lineage>
        <taxon>Bacteria</taxon>
        <taxon>Pseudomonadati</taxon>
        <taxon>Campylobacterota</taxon>
        <taxon>Epsilonproteobacteria</taxon>
        <taxon>Campylobacterales</taxon>
        <taxon>Arcobacteraceae</taxon>
        <taxon>Halarcobacter</taxon>
    </lineage>
</organism>
<protein>
    <recommendedName>
        <fullName evidence="3">DUF465 domain-containing protein</fullName>
    </recommendedName>
</protein>
<keyword evidence="2" id="KW-1185">Reference proteome</keyword>
<evidence type="ECO:0000313" key="2">
    <source>
        <dbReference type="Proteomes" id="UP000289718"/>
    </source>
</evidence>
<accession>A0A4Q1ARU8</accession>
<dbReference type="OrthoDB" id="5616367at2"/>
<dbReference type="InterPro" id="IPR007420">
    <property type="entry name" value="DUF465"/>
</dbReference>
<gene>
    <name evidence="1" type="ORF">CP965_11155</name>
</gene>
<dbReference type="RefSeq" id="WP_129062183.1">
    <property type="nucleotide sequence ID" value="NZ_NXIE01000004.1"/>
</dbReference>